<feature type="transmembrane region" description="Helical" evidence="2">
    <location>
        <begin position="46"/>
        <end position="68"/>
    </location>
</feature>
<dbReference type="PANTHER" id="PTHR34473:SF2">
    <property type="entry name" value="UPF0699 TRANSMEMBRANE PROTEIN YDBT"/>
    <property type="match status" value="1"/>
</dbReference>
<gene>
    <name evidence="4" type="ORF">HMPREF0058_1312</name>
</gene>
<evidence type="ECO:0000313" key="4">
    <source>
        <dbReference type="EMBL" id="EEH65827.1"/>
    </source>
</evidence>
<dbReference type="STRING" id="103621.GCA_001067145_01594"/>
<accession>C0W618</accession>
<dbReference type="eggNOG" id="COG3428">
    <property type="taxonomic scope" value="Bacteria"/>
</dbReference>
<evidence type="ECO:0000256" key="1">
    <source>
        <dbReference type="SAM" id="MobiDB-lite"/>
    </source>
</evidence>
<comment type="caution">
    <text evidence="4">The sequence shown here is derived from an EMBL/GenBank/DDBJ whole genome shotgun (WGS) entry which is preliminary data.</text>
</comment>
<dbReference type="InterPro" id="IPR005182">
    <property type="entry name" value="YdbS-like_PH"/>
</dbReference>
<keyword evidence="2" id="KW-0812">Transmembrane</keyword>
<feature type="non-terminal residue" evidence="4">
    <location>
        <position position="1"/>
    </location>
</feature>
<evidence type="ECO:0000313" key="5">
    <source>
        <dbReference type="Proteomes" id="UP000004778"/>
    </source>
</evidence>
<feature type="region of interest" description="Disordered" evidence="1">
    <location>
        <begin position="1"/>
        <end position="22"/>
    </location>
</feature>
<keyword evidence="2" id="KW-0472">Membrane</keyword>
<keyword evidence="2" id="KW-1133">Transmembrane helix</keyword>
<evidence type="ECO:0000259" key="3">
    <source>
        <dbReference type="Pfam" id="PF03703"/>
    </source>
</evidence>
<dbReference type="RefSeq" id="WP_006548276.1">
    <property type="nucleotide sequence ID" value="NZ_DS999574.1"/>
</dbReference>
<dbReference type="Proteomes" id="UP000004778">
    <property type="component" value="Unassembled WGS sequence"/>
</dbReference>
<dbReference type="AlphaFoldDB" id="C0W618"/>
<evidence type="ECO:0000256" key="2">
    <source>
        <dbReference type="SAM" id="Phobius"/>
    </source>
</evidence>
<protein>
    <recommendedName>
        <fullName evidence="3">YdbS-like PH domain-containing protein</fullName>
    </recommendedName>
</protein>
<feature type="domain" description="YdbS-like PH" evidence="3">
    <location>
        <begin position="251"/>
        <end position="299"/>
    </location>
</feature>
<feature type="transmembrane region" description="Helical" evidence="2">
    <location>
        <begin position="74"/>
        <end position="96"/>
    </location>
</feature>
<organism evidence="4 5">
    <name type="scientific">Actinomyces urogenitalis DSM 15434</name>
    <dbReference type="NCBI Taxonomy" id="525246"/>
    <lineage>
        <taxon>Bacteria</taxon>
        <taxon>Bacillati</taxon>
        <taxon>Actinomycetota</taxon>
        <taxon>Actinomycetes</taxon>
        <taxon>Actinomycetales</taxon>
        <taxon>Actinomycetaceae</taxon>
        <taxon>Actinomyces</taxon>
    </lineage>
</organism>
<dbReference type="EMBL" id="ACFH01000101">
    <property type="protein sequence ID" value="EEH65827.1"/>
    <property type="molecule type" value="Genomic_DNA"/>
</dbReference>
<keyword evidence="5" id="KW-1185">Reference proteome</keyword>
<dbReference type="PANTHER" id="PTHR34473">
    <property type="entry name" value="UPF0699 TRANSMEMBRANE PROTEIN YDBS"/>
    <property type="match status" value="1"/>
</dbReference>
<dbReference type="Pfam" id="PF03703">
    <property type="entry name" value="bPH_2"/>
    <property type="match status" value="1"/>
</dbReference>
<proteinExistence type="predicted"/>
<name>C0W618_9ACTO</name>
<sequence>PAGAGLAPRGFEDAAAAPPAGGRQREEYPLYEVDTKVLIGSILRSAAIVTTAVIVVVFAILFVVTLTASDTADLGELIGVIVPMAIMPLTAVGVVWGRFNRGWRFRAFATPAGIRVRYGLTADTSSTLPPGRVHAVSLQQGPLWRGKDWWKVVACVAGRESVDSSSGQVQENGSNILLPVGDRDTALRALWLVTPNLGVADPDALLEAVLSGMDDDGVGDPGAPIGSPERGLIRISPRGRVFSPLAWCREGIVLTDTCVILRTSRLWRNTSVVPYERIQSVHISQGPLARRRRLAKIELCMVSIGQVSTGMSNLDLGDAAALERVISDRALRRRRAERIDRWLARAVAEPAA</sequence>
<dbReference type="HOGENOM" id="CLU_841831_0_0_11"/>
<reference evidence="4 5" key="1">
    <citation type="submission" date="2009-01" db="EMBL/GenBank/DDBJ databases">
        <authorList>
            <person name="Qin X."/>
            <person name="Bachman B."/>
            <person name="Battles P."/>
            <person name="Bell A."/>
            <person name="Bess C."/>
            <person name="Bickham C."/>
            <person name="Chaboub L."/>
            <person name="Chen D."/>
            <person name="Coyle M."/>
            <person name="Deiros D.R."/>
            <person name="Dinh H."/>
            <person name="Forbes L."/>
            <person name="Fowler G."/>
            <person name="Francisco L."/>
            <person name="Fu Q."/>
            <person name="Gubbala S."/>
            <person name="Hale W."/>
            <person name="Han Y."/>
            <person name="Hemphill L."/>
            <person name="Highlander S.K."/>
            <person name="Hirani K."/>
            <person name="Hogues M."/>
            <person name="Jackson L."/>
            <person name="Jakkamsetti A."/>
            <person name="Javaid M."/>
            <person name="Jiang H."/>
            <person name="Korchina V."/>
            <person name="Kovar C."/>
            <person name="Lara F."/>
            <person name="Lee S."/>
            <person name="Mata R."/>
            <person name="Mathew T."/>
            <person name="Moen C."/>
            <person name="Morales K."/>
            <person name="Munidasa M."/>
            <person name="Nazareth L."/>
            <person name="Ngo R."/>
            <person name="Nguyen L."/>
            <person name="Okwuonu G."/>
            <person name="Ongeri F."/>
            <person name="Patil S."/>
            <person name="Petrosino J."/>
            <person name="Pham C."/>
            <person name="Pham P."/>
            <person name="Pu L.-L."/>
            <person name="Puazo M."/>
            <person name="Raj R."/>
            <person name="Reid J."/>
            <person name="Rouhana J."/>
            <person name="Saada N."/>
            <person name="Shang Y."/>
            <person name="Simmons D."/>
            <person name="Thornton R."/>
            <person name="Warren J."/>
            <person name="Weissenberger G."/>
            <person name="Zhang J."/>
            <person name="Zhang L."/>
            <person name="Zhou C."/>
            <person name="Zhu D."/>
            <person name="Muzny D."/>
            <person name="Worley K."/>
            <person name="Gibbs R."/>
        </authorList>
    </citation>
    <scope>NUCLEOTIDE SEQUENCE [LARGE SCALE GENOMIC DNA]</scope>
    <source>
        <strain evidence="4 5">DSM 15434</strain>
    </source>
</reference>